<evidence type="ECO:0000259" key="5">
    <source>
        <dbReference type="Pfam" id="PF04542"/>
    </source>
</evidence>
<dbReference type="OrthoDB" id="9784272at2"/>
<dbReference type="Gene3D" id="1.10.10.10">
    <property type="entry name" value="Winged helix-like DNA-binding domain superfamily/Winged helix DNA-binding domain"/>
    <property type="match status" value="1"/>
</dbReference>
<dbReference type="GO" id="GO:0003677">
    <property type="term" value="F:DNA binding"/>
    <property type="evidence" value="ECO:0007669"/>
    <property type="project" value="InterPro"/>
</dbReference>
<evidence type="ECO:0000313" key="8">
    <source>
        <dbReference type="Proteomes" id="UP000052946"/>
    </source>
</evidence>
<reference evidence="7 8" key="2">
    <citation type="journal article" date="2016" name="Genome Announc.">
        <title>Draft Genome Sequence of Oceanobacillus picturae Heshi-B3, Isolated from Fermented Rice Bran in a Traditional Japanese Seafood Dish.</title>
        <authorList>
            <person name="Akuzawa S."/>
            <person name="Nagaoka J."/>
            <person name="Kanekatsu M."/>
            <person name="Kanesaki Y."/>
            <person name="Suzuki T."/>
        </authorList>
    </citation>
    <scope>NUCLEOTIDE SEQUENCE [LARGE SCALE GENOMIC DNA]</scope>
    <source>
        <strain evidence="7 8">Heshi-B3</strain>
    </source>
</reference>
<dbReference type="InterPro" id="IPR013324">
    <property type="entry name" value="RNA_pol_sigma_r3/r4-like"/>
</dbReference>
<organism evidence="7 8">
    <name type="scientific">Oceanobacillus picturae</name>
    <dbReference type="NCBI Taxonomy" id="171693"/>
    <lineage>
        <taxon>Bacteria</taxon>
        <taxon>Bacillati</taxon>
        <taxon>Bacillota</taxon>
        <taxon>Bacilli</taxon>
        <taxon>Bacillales</taxon>
        <taxon>Bacillaceae</taxon>
        <taxon>Oceanobacillus</taxon>
    </lineage>
</organism>
<dbReference type="InterPro" id="IPR013325">
    <property type="entry name" value="RNA_pol_sigma_r2"/>
</dbReference>
<keyword evidence="4" id="KW-0804">Transcription</keyword>
<dbReference type="RefSeq" id="WP_058949335.1">
    <property type="nucleotide sequence ID" value="NZ_BBXV01000008.1"/>
</dbReference>
<dbReference type="Proteomes" id="UP000052946">
    <property type="component" value="Unassembled WGS sequence"/>
</dbReference>
<dbReference type="Gene3D" id="1.10.1740.10">
    <property type="match status" value="1"/>
</dbReference>
<dbReference type="GO" id="GO:0016987">
    <property type="term" value="F:sigma factor activity"/>
    <property type="evidence" value="ECO:0007669"/>
    <property type="project" value="UniProtKB-KW"/>
</dbReference>
<evidence type="ECO:0000259" key="6">
    <source>
        <dbReference type="Pfam" id="PF08281"/>
    </source>
</evidence>
<dbReference type="InterPro" id="IPR014284">
    <property type="entry name" value="RNA_pol_sigma-70_dom"/>
</dbReference>
<evidence type="ECO:0000256" key="3">
    <source>
        <dbReference type="ARBA" id="ARBA00023082"/>
    </source>
</evidence>
<proteinExistence type="inferred from homology"/>
<feature type="domain" description="RNA polymerase sigma-70 region 2" evidence="5">
    <location>
        <begin position="23"/>
        <end position="90"/>
    </location>
</feature>
<dbReference type="CDD" id="cd06171">
    <property type="entry name" value="Sigma70_r4"/>
    <property type="match status" value="1"/>
</dbReference>
<evidence type="ECO:0000256" key="4">
    <source>
        <dbReference type="ARBA" id="ARBA00023163"/>
    </source>
</evidence>
<dbReference type="InterPro" id="IPR039425">
    <property type="entry name" value="RNA_pol_sigma-70-like"/>
</dbReference>
<dbReference type="SUPFAM" id="SSF88946">
    <property type="entry name" value="Sigma2 domain of RNA polymerase sigma factors"/>
    <property type="match status" value="1"/>
</dbReference>
<dbReference type="NCBIfam" id="TIGR02937">
    <property type="entry name" value="sigma70-ECF"/>
    <property type="match status" value="1"/>
</dbReference>
<name>A0A0U9H5T7_9BACI</name>
<dbReference type="Pfam" id="PF08281">
    <property type="entry name" value="Sigma70_r4_2"/>
    <property type="match status" value="1"/>
</dbReference>
<keyword evidence="3" id="KW-0731">Sigma factor</keyword>
<sequence length="188" mass="22364">MREEDVDLFNRVQAQDEVALEQLYDRYERILYSFSFRVTNNKFLAEEAVQDVFTKIWTKQRNFDEKKGKFSSWLLTMTRNTCIDLLRKRKEAPYEFEERDSMQSKEPTPEDQVEWKERGEEMQSAIKELPNEQQEIIELFYFKGMSQSAISKTCDIPLGTVKGRVRLSLKHLKGILTKKRERGVYEDG</sequence>
<reference evidence="8" key="1">
    <citation type="submission" date="2015-07" db="EMBL/GenBank/DDBJ databases">
        <title>Draft Genome Sequence of Oceanobacillus picturae Heshi-B3 that Was Isolated from Fermented Rice Bran with Aging Salted Mackerel, Which Was Named Heshiko as Traditional Fermented Seafood in Japan.</title>
        <authorList>
            <person name="Akuzawa S."/>
            <person name="Nakagawa J."/>
            <person name="Kanekatsu T."/>
            <person name="Kanesaki Y."/>
            <person name="Suzuki T."/>
        </authorList>
    </citation>
    <scope>NUCLEOTIDE SEQUENCE [LARGE SCALE GENOMIC DNA]</scope>
    <source>
        <strain evidence="8">Heshi-B3</strain>
    </source>
</reference>
<dbReference type="InterPro" id="IPR007627">
    <property type="entry name" value="RNA_pol_sigma70_r2"/>
</dbReference>
<comment type="caution">
    <text evidence="7">The sequence shown here is derived from an EMBL/GenBank/DDBJ whole genome shotgun (WGS) entry which is preliminary data.</text>
</comment>
<dbReference type="PANTHER" id="PTHR43133:SF62">
    <property type="entry name" value="RNA POLYMERASE SIGMA FACTOR SIGZ"/>
    <property type="match status" value="1"/>
</dbReference>
<comment type="similarity">
    <text evidence="1">Belongs to the sigma-70 factor family. ECF subfamily.</text>
</comment>
<evidence type="ECO:0000256" key="2">
    <source>
        <dbReference type="ARBA" id="ARBA00023015"/>
    </source>
</evidence>
<evidence type="ECO:0000256" key="1">
    <source>
        <dbReference type="ARBA" id="ARBA00010641"/>
    </source>
</evidence>
<dbReference type="InterPro" id="IPR036388">
    <property type="entry name" value="WH-like_DNA-bd_sf"/>
</dbReference>
<feature type="domain" description="RNA polymerase sigma factor 70 region 4 type 2" evidence="6">
    <location>
        <begin position="120"/>
        <end position="172"/>
    </location>
</feature>
<evidence type="ECO:0000313" key="7">
    <source>
        <dbReference type="EMBL" id="GAQ16657.1"/>
    </source>
</evidence>
<dbReference type="AlphaFoldDB" id="A0A0U9H5T7"/>
<dbReference type="GO" id="GO:0006352">
    <property type="term" value="P:DNA-templated transcription initiation"/>
    <property type="evidence" value="ECO:0007669"/>
    <property type="project" value="InterPro"/>
</dbReference>
<protein>
    <submittedName>
        <fullName evidence="7">RNA polymerase sigma factor</fullName>
    </submittedName>
</protein>
<dbReference type="InterPro" id="IPR013249">
    <property type="entry name" value="RNA_pol_sigma70_r4_t2"/>
</dbReference>
<dbReference type="EMBL" id="BBXV01000008">
    <property type="protein sequence ID" value="GAQ16657.1"/>
    <property type="molecule type" value="Genomic_DNA"/>
</dbReference>
<gene>
    <name evidence="7" type="ORF">OPHB3_0581</name>
</gene>
<accession>A0A0U9H5T7</accession>
<keyword evidence="2" id="KW-0805">Transcription regulation</keyword>
<dbReference type="PANTHER" id="PTHR43133">
    <property type="entry name" value="RNA POLYMERASE ECF-TYPE SIGMA FACTO"/>
    <property type="match status" value="1"/>
</dbReference>
<dbReference type="SUPFAM" id="SSF88659">
    <property type="entry name" value="Sigma3 and sigma4 domains of RNA polymerase sigma factors"/>
    <property type="match status" value="1"/>
</dbReference>
<dbReference type="Pfam" id="PF04542">
    <property type="entry name" value="Sigma70_r2"/>
    <property type="match status" value="1"/>
</dbReference>